<dbReference type="Pfam" id="PF14435">
    <property type="entry name" value="SUKH-4"/>
    <property type="match status" value="1"/>
</dbReference>
<accession>A0A542Y624</accession>
<evidence type="ECO:0000313" key="2">
    <source>
        <dbReference type="Proteomes" id="UP000319094"/>
    </source>
</evidence>
<protein>
    <submittedName>
        <fullName evidence="1">SUKH-4 immunity protein of toxin-antitoxin system</fullName>
    </submittedName>
</protein>
<organism evidence="1 2">
    <name type="scientific">Leucobacter komagatae</name>
    <dbReference type="NCBI Taxonomy" id="55969"/>
    <lineage>
        <taxon>Bacteria</taxon>
        <taxon>Bacillati</taxon>
        <taxon>Actinomycetota</taxon>
        <taxon>Actinomycetes</taxon>
        <taxon>Micrococcales</taxon>
        <taxon>Microbacteriaceae</taxon>
        <taxon>Leucobacter</taxon>
    </lineage>
</organism>
<reference evidence="1 2" key="1">
    <citation type="submission" date="2019-06" db="EMBL/GenBank/DDBJ databases">
        <title>Sequencing the genomes of 1000 actinobacteria strains.</title>
        <authorList>
            <person name="Klenk H.-P."/>
        </authorList>
    </citation>
    <scope>NUCLEOTIDE SEQUENCE [LARGE SCALE GENOMIC DNA]</scope>
    <source>
        <strain evidence="1 2">DSM 8803</strain>
    </source>
</reference>
<dbReference type="InterPro" id="IPR025851">
    <property type="entry name" value="SUKH-4"/>
</dbReference>
<name>A0A542Y624_9MICO</name>
<sequence>MGDERGSALGFQFYADGADAAAIASRPGRELAVIGHLHSPTEFLVAEDTADGSVWVLAADLSAEWPLNASRSAFDACLAAFGRYLDAGPSISGPVVYSADEMRERLERFARGEISARAVQKQPVPHRTRLKRLRSELKTADRSALSSDSWWSGALENAKDDLL</sequence>
<dbReference type="AlphaFoldDB" id="A0A542Y624"/>
<keyword evidence="2" id="KW-1185">Reference proteome</keyword>
<comment type="caution">
    <text evidence="1">The sequence shown here is derived from an EMBL/GenBank/DDBJ whole genome shotgun (WGS) entry which is preliminary data.</text>
</comment>
<dbReference type="RefSeq" id="WP_170219663.1">
    <property type="nucleotide sequence ID" value="NZ_BAAAUY010000002.1"/>
</dbReference>
<proteinExistence type="predicted"/>
<dbReference type="EMBL" id="VFON01000001">
    <property type="protein sequence ID" value="TQL43548.1"/>
    <property type="molecule type" value="Genomic_DNA"/>
</dbReference>
<dbReference type="Proteomes" id="UP000319094">
    <property type="component" value="Unassembled WGS sequence"/>
</dbReference>
<evidence type="ECO:0000313" key="1">
    <source>
        <dbReference type="EMBL" id="TQL43548.1"/>
    </source>
</evidence>
<gene>
    <name evidence="1" type="ORF">FB468_1574</name>
</gene>